<organism evidence="1 2">
    <name type="scientific">Ichthyophthirius multifiliis</name>
    <name type="common">White spot disease agent</name>
    <name type="synonym">Ich</name>
    <dbReference type="NCBI Taxonomy" id="5932"/>
    <lineage>
        <taxon>Eukaryota</taxon>
        <taxon>Sar</taxon>
        <taxon>Alveolata</taxon>
        <taxon>Ciliophora</taxon>
        <taxon>Intramacronucleata</taxon>
        <taxon>Oligohymenophorea</taxon>
        <taxon>Hymenostomatida</taxon>
        <taxon>Ophryoglenina</taxon>
        <taxon>Ichthyophthirius</taxon>
    </lineage>
</organism>
<evidence type="ECO:0000313" key="2">
    <source>
        <dbReference type="Proteomes" id="UP000008983"/>
    </source>
</evidence>
<keyword evidence="2" id="KW-1185">Reference proteome</keyword>
<sequence>LIFSKTIKILVPDIIKQINLQLIHLSNQNGKYLNQKDQILLINMIILLQEHINLNHLQVKVQKYRFQNLSKNLKNIMFQLVQGHLLKVNVYQTKEVIHLVLENLIYSKIQVKIEKTLLQDKNIHKKHIHNLTILDLDNMIQNKNLKNLCLQQVNHKGQKQPIVNKLQDQAHMIIALQELRVKQIKVLKTEVQDIQIELIYSKMINLQ</sequence>
<accession>G0R2N7</accession>
<feature type="non-terminal residue" evidence="1">
    <location>
        <position position="1"/>
    </location>
</feature>
<name>G0R2N7_ICHMU</name>
<gene>
    <name evidence="1" type="ORF">IMG5_179940</name>
</gene>
<feature type="non-terminal residue" evidence="1">
    <location>
        <position position="207"/>
    </location>
</feature>
<dbReference type="AlphaFoldDB" id="G0R2N7"/>
<protein>
    <submittedName>
        <fullName evidence="1">Uncharacterized protein</fullName>
    </submittedName>
</protein>
<proteinExistence type="predicted"/>
<dbReference type="Proteomes" id="UP000008983">
    <property type="component" value="Unassembled WGS sequence"/>
</dbReference>
<dbReference type="InParanoid" id="G0R2N7"/>
<dbReference type="EMBL" id="GL984274">
    <property type="protein sequence ID" value="EGR28265.1"/>
    <property type="molecule type" value="Genomic_DNA"/>
</dbReference>
<reference evidence="1 2" key="1">
    <citation type="submission" date="2011-07" db="EMBL/GenBank/DDBJ databases">
        <authorList>
            <person name="Coyne R."/>
            <person name="Brami D."/>
            <person name="Johnson J."/>
            <person name="Hostetler J."/>
            <person name="Hannick L."/>
            <person name="Clark T."/>
            <person name="Cassidy-Hanley D."/>
            <person name="Inman J."/>
        </authorList>
    </citation>
    <scope>NUCLEOTIDE SEQUENCE [LARGE SCALE GENOMIC DNA]</scope>
    <source>
        <strain evidence="1 2">G5</strain>
    </source>
</reference>
<evidence type="ECO:0000313" key="1">
    <source>
        <dbReference type="EMBL" id="EGR28265.1"/>
    </source>
</evidence>
<dbReference type="GeneID" id="14904342"/>
<dbReference type="RefSeq" id="XP_004027610.1">
    <property type="nucleotide sequence ID" value="XM_004027561.1"/>
</dbReference>